<name>A1K7I9_AZOSB</name>
<dbReference type="Proteomes" id="UP000002588">
    <property type="component" value="Chromosome"/>
</dbReference>
<dbReference type="NCBIfam" id="TIGR02532">
    <property type="entry name" value="IV_pilin_GFxxxE"/>
    <property type="match status" value="1"/>
</dbReference>
<dbReference type="KEGG" id="azo:azo2177"/>
<dbReference type="EMBL" id="AM406670">
    <property type="protein sequence ID" value="CAL94794.1"/>
    <property type="molecule type" value="Genomic_DNA"/>
</dbReference>
<keyword evidence="3" id="KW-1185">Reference proteome</keyword>
<reference evidence="2 3" key="1">
    <citation type="journal article" date="2006" name="Nat. Biotechnol.">
        <title>Complete genome of the mutualistic, N2-fixing grass endophyte Azoarcus sp. strain BH72.</title>
        <authorList>
            <person name="Krause A."/>
            <person name="Ramakumar A."/>
            <person name="Bartels D."/>
            <person name="Battistoni F."/>
            <person name="Bekel T."/>
            <person name="Boch J."/>
            <person name="Boehm M."/>
            <person name="Friedrich F."/>
            <person name="Hurek T."/>
            <person name="Krause L."/>
            <person name="Linke B."/>
            <person name="McHardy A.C."/>
            <person name="Sarkar A."/>
            <person name="Schneiker S."/>
            <person name="Syed A.A."/>
            <person name="Thauer R."/>
            <person name="Vorhoelter F.-J."/>
            <person name="Weidner S."/>
            <person name="Puehler A."/>
            <person name="Reinhold-Hurek B."/>
            <person name="Kaiser O."/>
            <person name="Goesmann A."/>
        </authorList>
    </citation>
    <scope>NUCLEOTIDE SEQUENCE [LARGE SCALE GENOMIC DNA]</scope>
    <source>
        <strain evidence="2 3">BH72</strain>
    </source>
</reference>
<evidence type="ECO:0000313" key="3">
    <source>
        <dbReference type="Proteomes" id="UP000002588"/>
    </source>
</evidence>
<gene>
    <name evidence="2" type="primary">pilW</name>
    <name evidence="2" type="ordered locus">azo2177</name>
</gene>
<dbReference type="InterPro" id="IPR032092">
    <property type="entry name" value="PilW"/>
</dbReference>
<keyword evidence="1" id="KW-0812">Transmembrane</keyword>
<protein>
    <submittedName>
        <fullName evidence="2">Type 4 pilus biogenesis protein</fullName>
    </submittedName>
</protein>
<dbReference type="eggNOG" id="COG4966">
    <property type="taxonomic scope" value="Bacteria"/>
</dbReference>
<dbReference type="GO" id="GO:0043683">
    <property type="term" value="P:type IV pilus assembly"/>
    <property type="evidence" value="ECO:0007669"/>
    <property type="project" value="InterPro"/>
</dbReference>
<sequence length="340" mass="36176">MKNSNSIRSQCGMTLVELLIAMVLGLVVLGAMSTLFITNSQTRREIDNVAQQLENGRYAIRLLRDELQVAGFLGEFTSPSGVADLSPCDETLANWDDALELAVTGSNNATAAAAFACLGSLGAGIKSEGATGAIFVQRASTQCGPCCADEVDCTTPVGDFVGDLAYFQTALCQTDIDGGTSFVLAQRGTANPGPFVLRNKSCASTAAGPTRIFLRKIFYVSENATLNVLTVRPGVEPSADNVEALVEGIEDIQFEFGVDTNGDGAPDEFRDAPSSAAEWANVMGVKVWILARAPETTRGYKDEKTYTLGAKTSGPFNDEYKRHVFSTYIEFTTPAGRRGA</sequence>
<dbReference type="AlphaFoldDB" id="A1K7I9"/>
<proteinExistence type="predicted"/>
<accession>A1K7I9</accession>
<evidence type="ECO:0000256" key="1">
    <source>
        <dbReference type="SAM" id="Phobius"/>
    </source>
</evidence>
<keyword evidence="1" id="KW-1133">Transmembrane helix</keyword>
<dbReference type="Pfam" id="PF16074">
    <property type="entry name" value="PilW"/>
    <property type="match status" value="1"/>
</dbReference>
<keyword evidence="1" id="KW-0472">Membrane</keyword>
<organism evidence="2 3">
    <name type="scientific">Azoarcus sp. (strain BH72)</name>
    <dbReference type="NCBI Taxonomy" id="418699"/>
    <lineage>
        <taxon>Bacteria</taxon>
        <taxon>Pseudomonadati</taxon>
        <taxon>Pseudomonadota</taxon>
        <taxon>Betaproteobacteria</taxon>
        <taxon>Rhodocyclales</taxon>
        <taxon>Zoogloeaceae</taxon>
        <taxon>Azoarcus</taxon>
    </lineage>
</organism>
<dbReference type="HOGENOM" id="CLU_052493_0_0_4"/>
<feature type="transmembrane region" description="Helical" evidence="1">
    <location>
        <begin position="12"/>
        <end position="37"/>
    </location>
</feature>
<dbReference type="STRING" id="62928.azo2177"/>
<dbReference type="InterPro" id="IPR012902">
    <property type="entry name" value="N_methyl_site"/>
</dbReference>
<evidence type="ECO:0000313" key="2">
    <source>
        <dbReference type="EMBL" id="CAL94794.1"/>
    </source>
</evidence>
<dbReference type="Pfam" id="PF07963">
    <property type="entry name" value="N_methyl"/>
    <property type="match status" value="1"/>
</dbReference>